<evidence type="ECO:0000256" key="2">
    <source>
        <dbReference type="SAM" id="MobiDB-lite"/>
    </source>
</evidence>
<dbReference type="EMBL" id="BAABME010020301">
    <property type="protein sequence ID" value="GAA0160012.1"/>
    <property type="molecule type" value="Genomic_DNA"/>
</dbReference>
<sequence length="353" mass="39649">MAVGVPYIWTLKNETRSLPTCIEADIRAVEKMRAVLPQETENTHRLPWYAFVDEAMLVLAGLVYDKEFDPEAKDDPPTWVKDEAQGVYGPFGICACCPLPPAVVPVLQVRPMLKRIANDIPASTSNPSKKTKKTVPSKKSSKVLARYSGEEETHSQGVGLKWVGPVVPKVIPQTIVVDVSFSDTLFDPGASHESSAAKPEEEVCHREGKAPNVAYDEKYLETPFQILNLEVSVNSPWHARKFHYHLTRPLFSKKVAAQYKPLRDPYATLAQSMKHIVQCRKKAFSHKNGLLKRLDTERTKLKNELEALNTTVEEHAKRVEDLSVEFAKEKEAALEAVKSWNPERANLISERDA</sequence>
<dbReference type="Proteomes" id="UP001454036">
    <property type="component" value="Unassembled WGS sequence"/>
</dbReference>
<accession>A0AAV3Q7I4</accession>
<feature type="region of interest" description="Disordered" evidence="2">
    <location>
        <begin position="119"/>
        <end position="143"/>
    </location>
</feature>
<evidence type="ECO:0000313" key="4">
    <source>
        <dbReference type="Proteomes" id="UP001454036"/>
    </source>
</evidence>
<organism evidence="3 4">
    <name type="scientific">Lithospermum erythrorhizon</name>
    <name type="common">Purple gromwell</name>
    <name type="synonym">Lithospermum officinale var. erythrorhizon</name>
    <dbReference type="NCBI Taxonomy" id="34254"/>
    <lineage>
        <taxon>Eukaryota</taxon>
        <taxon>Viridiplantae</taxon>
        <taxon>Streptophyta</taxon>
        <taxon>Embryophyta</taxon>
        <taxon>Tracheophyta</taxon>
        <taxon>Spermatophyta</taxon>
        <taxon>Magnoliopsida</taxon>
        <taxon>eudicotyledons</taxon>
        <taxon>Gunneridae</taxon>
        <taxon>Pentapetalae</taxon>
        <taxon>asterids</taxon>
        <taxon>lamiids</taxon>
        <taxon>Boraginales</taxon>
        <taxon>Boraginaceae</taxon>
        <taxon>Boraginoideae</taxon>
        <taxon>Lithospermeae</taxon>
        <taxon>Lithospermum</taxon>
    </lineage>
</organism>
<dbReference type="AlphaFoldDB" id="A0AAV3Q7I4"/>
<evidence type="ECO:0000256" key="1">
    <source>
        <dbReference type="SAM" id="Coils"/>
    </source>
</evidence>
<feature type="coiled-coil region" evidence="1">
    <location>
        <begin position="291"/>
        <end position="332"/>
    </location>
</feature>
<gene>
    <name evidence="3" type="ORF">LIER_38960</name>
</gene>
<name>A0AAV3Q7I4_LITER</name>
<evidence type="ECO:0000313" key="3">
    <source>
        <dbReference type="EMBL" id="GAA0160012.1"/>
    </source>
</evidence>
<protein>
    <submittedName>
        <fullName evidence="3">Uncharacterized protein</fullName>
    </submittedName>
</protein>
<reference evidence="3 4" key="1">
    <citation type="submission" date="2024-01" db="EMBL/GenBank/DDBJ databases">
        <title>The complete chloroplast genome sequence of Lithospermum erythrorhizon: insights into the phylogenetic relationship among Boraginaceae species and the maternal lineages of purple gromwells.</title>
        <authorList>
            <person name="Okada T."/>
            <person name="Watanabe K."/>
        </authorList>
    </citation>
    <scope>NUCLEOTIDE SEQUENCE [LARGE SCALE GENOMIC DNA]</scope>
</reference>
<comment type="caution">
    <text evidence="3">The sequence shown here is derived from an EMBL/GenBank/DDBJ whole genome shotgun (WGS) entry which is preliminary data.</text>
</comment>
<keyword evidence="1" id="KW-0175">Coiled coil</keyword>
<proteinExistence type="predicted"/>
<keyword evidence="4" id="KW-1185">Reference proteome</keyword>
<feature type="compositionally biased region" description="Basic residues" evidence="2">
    <location>
        <begin position="129"/>
        <end position="141"/>
    </location>
</feature>